<dbReference type="GO" id="GO:0003676">
    <property type="term" value="F:nucleic acid binding"/>
    <property type="evidence" value="ECO:0007669"/>
    <property type="project" value="InterPro"/>
</dbReference>
<evidence type="ECO:0008006" key="5">
    <source>
        <dbReference type="Google" id="ProtNLM"/>
    </source>
</evidence>
<dbReference type="PANTHER" id="PTHR47074">
    <property type="entry name" value="BNAC02G40300D PROTEIN"/>
    <property type="match status" value="1"/>
</dbReference>
<name>A0A6D2JDW1_9BRAS</name>
<dbReference type="InterPro" id="IPR036397">
    <property type="entry name" value="RNaseH_sf"/>
</dbReference>
<evidence type="ECO:0000259" key="1">
    <source>
        <dbReference type="Pfam" id="PF13456"/>
    </source>
</evidence>
<keyword evidence="4" id="KW-1185">Reference proteome</keyword>
<dbReference type="OrthoDB" id="1104421at2759"/>
<feature type="domain" description="Reverse transcriptase zinc-binding" evidence="2">
    <location>
        <begin position="191"/>
        <end position="258"/>
    </location>
</feature>
<evidence type="ECO:0000313" key="4">
    <source>
        <dbReference type="Proteomes" id="UP000467841"/>
    </source>
</evidence>
<dbReference type="PANTHER" id="PTHR47074:SF78">
    <property type="entry name" value="GB|AAF30348.1-RELATED"/>
    <property type="match status" value="1"/>
</dbReference>
<sequence>MGFRDLHRFNMALLGKQAWRILQNPQSLLSRIYKGRYHKSSTFLESVCGGGPSYGWRSIQAGKDLLKKGLQVRLGDGKVTKVWSDHWLPVVPPRVVQGNVGVGNIRDLNMHVEELWKPGIREWDEAKLVQLLAPEDVEIVKSIRLSRFANEDVFVWPYTTNTVYTVKSGYWVATHVVEDGERIEPPPGPIEVKKKIWKLQIPPKIQHFLWKTIAGAIPTAERLCSRILNIDPMCQRCCLYEETINHVLFNCQHANSIWRCAGFTQFDRSDISLEDNIRMLFQILEMQSLTEEKRFLPMWMSWMIWKSRNDFLFAHRNVHPQNDVEKGVQAVAEWFIANPSTTIQERRICVTPTSCWEPPSSGWLKCNFDSTYRSSASCMGVGWIIRDDKGQYIESGWAKLPQVDTPLQAEANGFLYVVQRIWSKGMRNVWFEGDSLQLTNVINKWEENTELGNILIDIRHWISLLPLCSLAQVNREKNQAADLLSKCIYDSVDFFMLYASPPQWLFKYLYAPFTI</sequence>
<comment type="caution">
    <text evidence="3">The sequence shown here is derived from an EMBL/GenBank/DDBJ whole genome shotgun (WGS) entry which is preliminary data.</text>
</comment>
<dbReference type="SUPFAM" id="SSF53098">
    <property type="entry name" value="Ribonuclease H-like"/>
    <property type="match status" value="1"/>
</dbReference>
<dbReference type="AlphaFoldDB" id="A0A6D2JDW1"/>
<dbReference type="InterPro" id="IPR012337">
    <property type="entry name" value="RNaseH-like_sf"/>
</dbReference>
<dbReference type="InterPro" id="IPR044730">
    <property type="entry name" value="RNase_H-like_dom_plant"/>
</dbReference>
<evidence type="ECO:0000313" key="3">
    <source>
        <dbReference type="EMBL" id="CAA7038092.1"/>
    </source>
</evidence>
<dbReference type="Proteomes" id="UP000467841">
    <property type="component" value="Unassembled WGS sequence"/>
</dbReference>
<dbReference type="Gene3D" id="3.30.420.10">
    <property type="entry name" value="Ribonuclease H-like superfamily/Ribonuclease H"/>
    <property type="match status" value="1"/>
</dbReference>
<dbReference type="EMBL" id="CACVBM020001185">
    <property type="protein sequence ID" value="CAA7038092.1"/>
    <property type="molecule type" value="Genomic_DNA"/>
</dbReference>
<dbReference type="Pfam" id="PF13456">
    <property type="entry name" value="RVT_3"/>
    <property type="match status" value="1"/>
</dbReference>
<protein>
    <recommendedName>
        <fullName evidence="5">RNase H type-1 domain-containing protein</fullName>
    </recommendedName>
</protein>
<accession>A0A6D2JDW1</accession>
<feature type="domain" description="RNase H type-1" evidence="1">
    <location>
        <begin position="367"/>
        <end position="486"/>
    </location>
</feature>
<organism evidence="3 4">
    <name type="scientific">Microthlaspi erraticum</name>
    <dbReference type="NCBI Taxonomy" id="1685480"/>
    <lineage>
        <taxon>Eukaryota</taxon>
        <taxon>Viridiplantae</taxon>
        <taxon>Streptophyta</taxon>
        <taxon>Embryophyta</taxon>
        <taxon>Tracheophyta</taxon>
        <taxon>Spermatophyta</taxon>
        <taxon>Magnoliopsida</taxon>
        <taxon>eudicotyledons</taxon>
        <taxon>Gunneridae</taxon>
        <taxon>Pentapetalae</taxon>
        <taxon>rosids</taxon>
        <taxon>malvids</taxon>
        <taxon>Brassicales</taxon>
        <taxon>Brassicaceae</taxon>
        <taxon>Coluteocarpeae</taxon>
        <taxon>Microthlaspi</taxon>
    </lineage>
</organism>
<reference evidence="3" key="1">
    <citation type="submission" date="2020-01" db="EMBL/GenBank/DDBJ databases">
        <authorList>
            <person name="Mishra B."/>
        </authorList>
    </citation>
    <scope>NUCLEOTIDE SEQUENCE [LARGE SCALE GENOMIC DNA]</scope>
</reference>
<dbReference type="InterPro" id="IPR002156">
    <property type="entry name" value="RNaseH_domain"/>
</dbReference>
<gene>
    <name evidence="3" type="ORF">MERR_LOCUS25327</name>
</gene>
<dbReference type="Pfam" id="PF13966">
    <property type="entry name" value="zf-RVT"/>
    <property type="match status" value="1"/>
</dbReference>
<dbReference type="GO" id="GO:0004523">
    <property type="term" value="F:RNA-DNA hybrid ribonuclease activity"/>
    <property type="evidence" value="ECO:0007669"/>
    <property type="project" value="InterPro"/>
</dbReference>
<dbReference type="CDD" id="cd06222">
    <property type="entry name" value="RNase_H_like"/>
    <property type="match status" value="1"/>
</dbReference>
<dbReference type="InterPro" id="IPR026960">
    <property type="entry name" value="RVT-Znf"/>
</dbReference>
<evidence type="ECO:0000259" key="2">
    <source>
        <dbReference type="Pfam" id="PF13966"/>
    </source>
</evidence>
<dbReference type="InterPro" id="IPR052929">
    <property type="entry name" value="RNase_H-like_EbsB-rel"/>
</dbReference>
<proteinExistence type="predicted"/>